<evidence type="ECO:0000313" key="11">
    <source>
        <dbReference type="Proteomes" id="UP000494106"/>
    </source>
</evidence>
<dbReference type="PANTHER" id="PTHR23235">
    <property type="entry name" value="KRUEPPEL-LIKE TRANSCRIPTION FACTOR"/>
    <property type="match status" value="1"/>
</dbReference>
<dbReference type="SUPFAM" id="SSF57716">
    <property type="entry name" value="Glucocorticoid receptor-like (DNA-binding domain)"/>
    <property type="match status" value="1"/>
</dbReference>
<dbReference type="InterPro" id="IPR012934">
    <property type="entry name" value="Znf_AD"/>
</dbReference>
<dbReference type="PROSITE" id="PS50157">
    <property type="entry name" value="ZINC_FINGER_C2H2_2"/>
    <property type="match status" value="9"/>
</dbReference>
<dbReference type="EMBL" id="CADEBC010000553">
    <property type="protein sequence ID" value="CAB3252197.1"/>
    <property type="molecule type" value="Genomic_DNA"/>
</dbReference>
<dbReference type="GO" id="GO:0000981">
    <property type="term" value="F:DNA-binding transcription factor activity, RNA polymerase II-specific"/>
    <property type="evidence" value="ECO:0007669"/>
    <property type="project" value="TreeGrafter"/>
</dbReference>
<feature type="domain" description="C2H2-type" evidence="8">
    <location>
        <begin position="562"/>
        <end position="585"/>
    </location>
</feature>
<feature type="domain" description="C2H2-type" evidence="8">
    <location>
        <begin position="478"/>
        <end position="505"/>
    </location>
</feature>
<feature type="domain" description="C2H2-type" evidence="8">
    <location>
        <begin position="506"/>
        <end position="533"/>
    </location>
</feature>
<keyword evidence="2" id="KW-0677">Repeat</keyword>
<dbReference type="FunFam" id="3.30.160.60:FF:001443">
    <property type="entry name" value="Zinc finger protein 668"/>
    <property type="match status" value="1"/>
</dbReference>
<evidence type="ECO:0000256" key="7">
    <source>
        <dbReference type="SAM" id="MobiDB-lite"/>
    </source>
</evidence>
<dbReference type="FunFam" id="3.30.160.60:FF:000624">
    <property type="entry name" value="zinc finger protein 697"/>
    <property type="match status" value="1"/>
</dbReference>
<keyword evidence="3 5" id="KW-0863">Zinc-finger</keyword>
<evidence type="ECO:0000256" key="1">
    <source>
        <dbReference type="ARBA" id="ARBA00022723"/>
    </source>
</evidence>
<evidence type="ECO:0000256" key="6">
    <source>
        <dbReference type="PROSITE-ProRule" id="PRU01263"/>
    </source>
</evidence>
<evidence type="ECO:0000259" key="8">
    <source>
        <dbReference type="PROSITE" id="PS50157"/>
    </source>
</evidence>
<comment type="caution">
    <text evidence="10">The sequence shown here is derived from an EMBL/GenBank/DDBJ whole genome shotgun (WGS) entry which is preliminary data.</text>
</comment>
<dbReference type="FunFam" id="3.30.160.60:FF:002343">
    <property type="entry name" value="Zinc finger protein 33A"/>
    <property type="match status" value="1"/>
</dbReference>
<feature type="binding site" evidence="6">
    <location>
        <position position="10"/>
    </location>
    <ligand>
        <name>Zn(2+)</name>
        <dbReference type="ChEBI" id="CHEBI:29105"/>
    </ligand>
</feature>
<keyword evidence="1 6" id="KW-0479">Metal-binding</keyword>
<accession>A0A8S1AZY3</accession>
<feature type="domain" description="C2H2-type" evidence="8">
    <location>
        <begin position="534"/>
        <end position="561"/>
    </location>
</feature>
<feature type="binding site" evidence="6">
    <location>
        <position position="51"/>
    </location>
    <ligand>
        <name>Zn(2+)</name>
        <dbReference type="ChEBI" id="CHEBI:29105"/>
    </ligand>
</feature>
<dbReference type="OrthoDB" id="654211at2759"/>
<feature type="binding site" evidence="6">
    <location>
        <position position="7"/>
    </location>
    <ligand>
        <name>Zn(2+)</name>
        <dbReference type="ChEBI" id="CHEBI:29105"/>
    </ligand>
</feature>
<dbReference type="FunFam" id="3.30.160.60:FF:000478">
    <property type="entry name" value="Zinc finger protein 133"/>
    <property type="match status" value="1"/>
</dbReference>
<evidence type="ECO:0000256" key="4">
    <source>
        <dbReference type="ARBA" id="ARBA00022833"/>
    </source>
</evidence>
<dbReference type="Pfam" id="PF00096">
    <property type="entry name" value="zf-C2H2"/>
    <property type="match status" value="6"/>
</dbReference>
<dbReference type="SMART" id="SM00355">
    <property type="entry name" value="ZnF_C2H2"/>
    <property type="match status" value="12"/>
</dbReference>
<feature type="domain" description="C2H2-type" evidence="8">
    <location>
        <begin position="305"/>
        <end position="333"/>
    </location>
</feature>
<evidence type="ECO:0000256" key="2">
    <source>
        <dbReference type="ARBA" id="ARBA00022737"/>
    </source>
</evidence>
<dbReference type="SMART" id="SM00868">
    <property type="entry name" value="zf-AD"/>
    <property type="match status" value="1"/>
</dbReference>
<feature type="domain" description="C2H2-type" evidence="8">
    <location>
        <begin position="332"/>
        <end position="358"/>
    </location>
</feature>
<proteinExistence type="predicted"/>
<dbReference type="GO" id="GO:0008270">
    <property type="term" value="F:zinc ion binding"/>
    <property type="evidence" value="ECO:0007669"/>
    <property type="project" value="UniProtKB-UniRule"/>
</dbReference>
<feature type="domain" description="C2H2-type" evidence="8">
    <location>
        <begin position="222"/>
        <end position="249"/>
    </location>
</feature>
<sequence>MERLSMCRICLAEDVRMVLIGNSHLQEMYEKLTVAPFETEDRRPIQACYICCARLQNCYQLKMTCLQSEALFTEMLTSNLLKPSKLPETPGSLMLVISPVVHFSTLDIDQDAEEAVKTEGSEVFDAVEVKLEESEDMKNGALELDDHIQSSDPEDDIPLKVIKSESERKIRRKKRVRVRREKPEDIKTTFKVDAHEIILSKEEQVASMIARSKTLNYILSPYKCELCYKGFVDTKAYENHKVKHDERSGSHSCEICRMRYRSAQLLRTHAVTAHSRLFKCNKCGHTTHTANQARVHEKWHSGFTYECQLCGHKFRKPTSYLSHMRKRHPTEHVCNVCGESFVGKHGLQMHKSKSHRNDILVKETCEESEADRYCTECDIQFFTREAWKRHILCSVKHTLKNETSSECAICGWRGSSAALGVHLRAHARSLRPARPAHAHDHHHDHCRCPQCGLNFMSRSKLQGHINRIHLGLKYNKNIVCEVCGKHCTSNATLKYHQRTHTGERPYSCTVCSKQFTDSNQLRIHTRTHTGEKPYECAVCGKRFSQKPALNRHYRVHTGDKPYGCQYCSRTFSQSNSLKLHVRTVHLKLPANSRKKLQEKGQEECEKNDQKLLVITQTQETANAHEGRRSFFRLSTLGATSTELFTFLFDGTLANKTSSQKETPYSHFRHRQDLNL</sequence>
<dbReference type="GO" id="GO:0000978">
    <property type="term" value="F:RNA polymerase II cis-regulatory region sequence-specific DNA binding"/>
    <property type="evidence" value="ECO:0007669"/>
    <property type="project" value="TreeGrafter"/>
</dbReference>
<dbReference type="AlphaFoldDB" id="A0A8S1AZY3"/>
<dbReference type="GO" id="GO:0005634">
    <property type="term" value="C:nucleus"/>
    <property type="evidence" value="ECO:0007669"/>
    <property type="project" value="InterPro"/>
</dbReference>
<dbReference type="Pfam" id="PF07776">
    <property type="entry name" value="zf-AD"/>
    <property type="match status" value="1"/>
</dbReference>
<evidence type="ECO:0000256" key="3">
    <source>
        <dbReference type="ARBA" id="ARBA00022771"/>
    </source>
</evidence>
<dbReference type="Gene3D" id="3.30.160.60">
    <property type="entry name" value="Classic Zinc Finger"/>
    <property type="match status" value="6"/>
</dbReference>
<keyword evidence="11" id="KW-1185">Reference proteome</keyword>
<name>A0A8S1AZY3_ARCPL</name>
<dbReference type="PROSITE" id="PS51915">
    <property type="entry name" value="ZAD"/>
    <property type="match status" value="1"/>
</dbReference>
<feature type="domain" description="C2H2-type" evidence="8">
    <location>
        <begin position="446"/>
        <end position="474"/>
    </location>
</feature>
<keyword evidence="4 6" id="KW-0862">Zinc</keyword>
<dbReference type="Proteomes" id="UP000494106">
    <property type="component" value="Unassembled WGS sequence"/>
</dbReference>
<reference evidence="10 11" key="1">
    <citation type="submission" date="2020-04" db="EMBL/GenBank/DDBJ databases">
        <authorList>
            <person name="Wallbank WR R."/>
            <person name="Pardo Diaz C."/>
            <person name="Kozak K."/>
            <person name="Martin S."/>
            <person name="Jiggins C."/>
            <person name="Moest M."/>
            <person name="Warren A I."/>
            <person name="Byers J.R.P. K."/>
            <person name="Montejo-Kovacevich G."/>
            <person name="Yen C E."/>
        </authorList>
    </citation>
    <scope>NUCLEOTIDE SEQUENCE [LARGE SCALE GENOMIC DNA]</scope>
</reference>
<feature type="region of interest" description="Disordered" evidence="7">
    <location>
        <begin position="656"/>
        <end position="675"/>
    </location>
</feature>
<evidence type="ECO:0000313" key="10">
    <source>
        <dbReference type="EMBL" id="CAB3252197.1"/>
    </source>
</evidence>
<gene>
    <name evidence="10" type="ORF">APLA_LOCUS13353</name>
</gene>
<dbReference type="InterPro" id="IPR013087">
    <property type="entry name" value="Znf_C2H2_type"/>
</dbReference>
<organism evidence="10 11">
    <name type="scientific">Arctia plantaginis</name>
    <name type="common">Wood tiger moth</name>
    <name type="synonym">Phalaena plantaginis</name>
    <dbReference type="NCBI Taxonomy" id="874455"/>
    <lineage>
        <taxon>Eukaryota</taxon>
        <taxon>Metazoa</taxon>
        <taxon>Ecdysozoa</taxon>
        <taxon>Arthropoda</taxon>
        <taxon>Hexapoda</taxon>
        <taxon>Insecta</taxon>
        <taxon>Pterygota</taxon>
        <taxon>Neoptera</taxon>
        <taxon>Endopterygota</taxon>
        <taxon>Lepidoptera</taxon>
        <taxon>Glossata</taxon>
        <taxon>Ditrysia</taxon>
        <taxon>Noctuoidea</taxon>
        <taxon>Erebidae</taxon>
        <taxon>Arctiinae</taxon>
        <taxon>Arctia</taxon>
    </lineage>
</organism>
<evidence type="ECO:0000259" key="9">
    <source>
        <dbReference type="PROSITE" id="PS51915"/>
    </source>
</evidence>
<dbReference type="PANTHER" id="PTHR23235:SF158">
    <property type="entry name" value="C2H2-TYPE DOMAIN-CONTAINING PROTEIN"/>
    <property type="match status" value="1"/>
</dbReference>
<dbReference type="InterPro" id="IPR036236">
    <property type="entry name" value="Znf_C2H2_sf"/>
</dbReference>
<evidence type="ECO:0000256" key="5">
    <source>
        <dbReference type="PROSITE-ProRule" id="PRU00042"/>
    </source>
</evidence>
<feature type="binding site" evidence="6">
    <location>
        <position position="48"/>
    </location>
    <ligand>
        <name>Zn(2+)</name>
        <dbReference type="ChEBI" id="CHEBI:29105"/>
    </ligand>
</feature>
<feature type="domain" description="ZAD" evidence="9">
    <location>
        <begin position="5"/>
        <end position="75"/>
    </location>
</feature>
<protein>
    <submittedName>
        <fullName evidence="10">Uncharacterized protein</fullName>
    </submittedName>
</protein>
<dbReference type="PROSITE" id="PS00028">
    <property type="entry name" value="ZINC_FINGER_C2H2_1"/>
    <property type="match status" value="8"/>
</dbReference>
<dbReference type="SUPFAM" id="SSF57667">
    <property type="entry name" value="beta-beta-alpha zinc fingers"/>
    <property type="match status" value="5"/>
</dbReference>
<feature type="domain" description="C2H2-type" evidence="8">
    <location>
        <begin position="278"/>
        <end position="302"/>
    </location>
</feature>